<evidence type="ECO:0000313" key="3">
    <source>
        <dbReference type="EMBL" id="PSN91009.1"/>
    </source>
</evidence>
<dbReference type="InterPro" id="IPR006037">
    <property type="entry name" value="RCK_C"/>
</dbReference>
<dbReference type="InterPro" id="IPR036291">
    <property type="entry name" value="NAD(P)-bd_dom_sf"/>
</dbReference>
<sequence>MSPRRVKPHESVGSRIRDTLDVLLYGPFAILRQIRVQLTLIAAMFGFGTIVFMHYQHLSPLAAFTGSVSTITTIGLYAPNITAMPPLEQVIMVVIFIVSVGLAASLVQSIVTTAVSREILREQLVIKRVSRLSGHVIVAGDGRLAEHTTKWLVNIGVDHVVLTPNRELVRQLIHTGRLSIYGLPERAHEALRTACVNRASVLVCVFEDDGDNLLFAMNARKLNPKLRVLMSAHDKSIAESAQTSDVDMTLPIMDIASQVLAQASYSEEVVGVGFRKGVNGEYPVYSEFQVEAGGVGLEELSKDAPIIMMQRGNQLLLNPPANTVLKRGDIIYTYTETHSKIRDLRERLKHKIAKQLRQT</sequence>
<feature type="transmembrane region" description="Helical" evidence="1">
    <location>
        <begin position="90"/>
        <end position="111"/>
    </location>
</feature>
<feature type="domain" description="RCK C-terminal" evidence="2">
    <location>
        <begin position="267"/>
        <end position="350"/>
    </location>
</feature>
<comment type="caution">
    <text evidence="3">The sequence shown here is derived from an EMBL/GenBank/DDBJ whole genome shotgun (WGS) entry which is preliminary data.</text>
</comment>
<keyword evidence="1" id="KW-1133">Transmembrane helix</keyword>
<dbReference type="EMBL" id="NEXE01000038">
    <property type="protein sequence ID" value="PSN91009.1"/>
    <property type="molecule type" value="Genomic_DNA"/>
</dbReference>
<dbReference type="Gene3D" id="1.10.287.70">
    <property type="match status" value="1"/>
</dbReference>
<protein>
    <recommendedName>
        <fullName evidence="2">RCK C-terminal domain-containing protein</fullName>
    </recommendedName>
</protein>
<dbReference type="GO" id="GO:0006813">
    <property type="term" value="P:potassium ion transport"/>
    <property type="evidence" value="ECO:0007669"/>
    <property type="project" value="InterPro"/>
</dbReference>
<dbReference type="PANTHER" id="PTHR43833">
    <property type="entry name" value="POTASSIUM CHANNEL PROTEIN 2-RELATED-RELATED"/>
    <property type="match status" value="1"/>
</dbReference>
<dbReference type="InterPro" id="IPR003148">
    <property type="entry name" value="RCK_N"/>
</dbReference>
<proteinExistence type="predicted"/>
<feature type="transmembrane region" description="Helical" evidence="1">
    <location>
        <begin position="38"/>
        <end position="55"/>
    </location>
</feature>
<dbReference type="Gene3D" id="3.40.50.720">
    <property type="entry name" value="NAD(P)-binding Rossmann-like Domain"/>
    <property type="match status" value="1"/>
</dbReference>
<evidence type="ECO:0000256" key="1">
    <source>
        <dbReference type="SAM" id="Phobius"/>
    </source>
</evidence>
<evidence type="ECO:0000313" key="4">
    <source>
        <dbReference type="Proteomes" id="UP000240322"/>
    </source>
</evidence>
<feature type="transmembrane region" description="Helical" evidence="1">
    <location>
        <begin position="61"/>
        <end position="78"/>
    </location>
</feature>
<dbReference type="PROSITE" id="PS51202">
    <property type="entry name" value="RCK_C"/>
    <property type="match status" value="1"/>
</dbReference>
<dbReference type="GO" id="GO:0008324">
    <property type="term" value="F:monoatomic cation transmembrane transporter activity"/>
    <property type="evidence" value="ECO:0007669"/>
    <property type="project" value="InterPro"/>
</dbReference>
<reference evidence="3 4" key="1">
    <citation type="submission" date="2017-04" db="EMBL/GenBank/DDBJ databases">
        <title>Novel microbial lineages endemic to geothermal iron-oxide mats fill important gaps in the evolutionary history of Archaea.</title>
        <authorList>
            <person name="Jay Z.J."/>
            <person name="Beam J.P."/>
            <person name="Dlakic M."/>
            <person name="Rusch D.B."/>
            <person name="Kozubal M.A."/>
            <person name="Inskeep W.P."/>
        </authorList>
    </citation>
    <scope>NUCLEOTIDE SEQUENCE [LARGE SCALE GENOMIC DNA]</scope>
    <source>
        <strain evidence="3">OSP_D</strain>
    </source>
</reference>
<keyword evidence="1" id="KW-0472">Membrane</keyword>
<gene>
    <name evidence="3" type="ORF">B9Q03_05380</name>
</gene>
<keyword evidence="1" id="KW-0812">Transmembrane</keyword>
<name>A0A2R6AX95_9ARCH</name>
<dbReference type="InterPro" id="IPR050721">
    <property type="entry name" value="Trk_Ktr_HKT_K-transport"/>
</dbReference>
<accession>A0A2R6AX95</accession>
<dbReference type="SUPFAM" id="SSF81324">
    <property type="entry name" value="Voltage-gated potassium channels"/>
    <property type="match status" value="1"/>
</dbReference>
<dbReference type="Pfam" id="PF02254">
    <property type="entry name" value="TrkA_N"/>
    <property type="match status" value="1"/>
</dbReference>
<dbReference type="Proteomes" id="UP000240322">
    <property type="component" value="Unassembled WGS sequence"/>
</dbReference>
<dbReference type="AlphaFoldDB" id="A0A2R6AX95"/>
<evidence type="ECO:0000259" key="2">
    <source>
        <dbReference type="PROSITE" id="PS51202"/>
    </source>
</evidence>
<organism evidence="3 4">
    <name type="scientific">Candidatus Marsarchaeota G2 archaeon OSP_D</name>
    <dbReference type="NCBI Taxonomy" id="1978157"/>
    <lineage>
        <taxon>Archaea</taxon>
        <taxon>Candidatus Marsarchaeota</taxon>
        <taxon>Candidatus Marsarchaeota group 2</taxon>
    </lineage>
</organism>
<dbReference type="SUPFAM" id="SSF51735">
    <property type="entry name" value="NAD(P)-binding Rossmann-fold domains"/>
    <property type="match status" value="1"/>
</dbReference>
<dbReference type="PANTHER" id="PTHR43833:SF9">
    <property type="entry name" value="POTASSIUM CHANNEL PROTEIN YUGO-RELATED"/>
    <property type="match status" value="1"/>
</dbReference>